<dbReference type="EMBL" id="PTIX01000013">
    <property type="protein sequence ID" value="PPK65612.1"/>
    <property type="molecule type" value="Genomic_DNA"/>
</dbReference>
<evidence type="ECO:0008006" key="3">
    <source>
        <dbReference type="Google" id="ProtNLM"/>
    </source>
</evidence>
<dbReference type="AlphaFoldDB" id="A0A2S6GK53"/>
<name>A0A2S6GK53_9PSEU</name>
<comment type="caution">
    <text evidence="1">The sequence shown here is derived from an EMBL/GenBank/DDBJ whole genome shotgun (WGS) entry which is preliminary data.</text>
</comment>
<dbReference type="Proteomes" id="UP000239203">
    <property type="component" value="Unassembled WGS sequence"/>
</dbReference>
<proteinExistence type="predicted"/>
<evidence type="ECO:0000313" key="1">
    <source>
        <dbReference type="EMBL" id="PPK65612.1"/>
    </source>
</evidence>
<organism evidence="1 2">
    <name type="scientific">Actinokineospora auranticolor</name>
    <dbReference type="NCBI Taxonomy" id="155976"/>
    <lineage>
        <taxon>Bacteria</taxon>
        <taxon>Bacillati</taxon>
        <taxon>Actinomycetota</taxon>
        <taxon>Actinomycetes</taxon>
        <taxon>Pseudonocardiales</taxon>
        <taxon>Pseudonocardiaceae</taxon>
        <taxon>Actinokineospora</taxon>
    </lineage>
</organism>
<dbReference type="InterPro" id="IPR009050">
    <property type="entry name" value="Globin-like_sf"/>
</dbReference>
<dbReference type="InterPro" id="IPR012292">
    <property type="entry name" value="Globin/Proto"/>
</dbReference>
<dbReference type="Gene3D" id="1.10.490.10">
    <property type="entry name" value="Globins"/>
    <property type="match status" value="1"/>
</dbReference>
<evidence type="ECO:0000313" key="2">
    <source>
        <dbReference type="Proteomes" id="UP000239203"/>
    </source>
</evidence>
<accession>A0A2S6GK53</accession>
<gene>
    <name evidence="1" type="ORF">CLV40_11396</name>
</gene>
<dbReference type="GO" id="GO:0020037">
    <property type="term" value="F:heme binding"/>
    <property type="evidence" value="ECO:0007669"/>
    <property type="project" value="InterPro"/>
</dbReference>
<protein>
    <recommendedName>
        <fullName evidence="3">Hemoglobin</fullName>
    </recommendedName>
</protein>
<sequence length="81" mass="8988">MVAKHLGRGITERQRGRWVELLQDTADVVGLPDDPEFRSAFAGYLEWGTRMAVVLSAPGAETNLDEPVPTWGWGNVRPWPG</sequence>
<keyword evidence="2" id="KW-1185">Reference proteome</keyword>
<dbReference type="SUPFAM" id="SSF46458">
    <property type="entry name" value="Globin-like"/>
    <property type="match status" value="1"/>
</dbReference>
<reference evidence="1 2" key="1">
    <citation type="submission" date="2018-02" db="EMBL/GenBank/DDBJ databases">
        <title>Genomic Encyclopedia of Archaeal and Bacterial Type Strains, Phase II (KMG-II): from individual species to whole genera.</title>
        <authorList>
            <person name="Goeker M."/>
        </authorList>
    </citation>
    <scope>NUCLEOTIDE SEQUENCE [LARGE SCALE GENOMIC DNA]</scope>
    <source>
        <strain evidence="1 2">YU 961-1</strain>
    </source>
</reference>
<dbReference type="GO" id="GO:0019825">
    <property type="term" value="F:oxygen binding"/>
    <property type="evidence" value="ECO:0007669"/>
    <property type="project" value="InterPro"/>
</dbReference>